<reference evidence="2 3" key="1">
    <citation type="submission" date="2024-08" db="EMBL/GenBank/DDBJ databases">
        <title>Whole-genome sequencing of halo(alkali)philic microorganisms from hypersaline lakes.</title>
        <authorList>
            <person name="Sorokin D.Y."/>
            <person name="Merkel A.Y."/>
            <person name="Messina E."/>
            <person name="Yakimov M."/>
        </authorList>
    </citation>
    <scope>NUCLEOTIDE SEQUENCE [LARGE SCALE GENOMIC DNA]</scope>
    <source>
        <strain evidence="2 3">AB-hyl4</strain>
    </source>
</reference>
<protein>
    <submittedName>
        <fullName evidence="2">Uncharacterized protein</fullName>
    </submittedName>
</protein>
<keyword evidence="3" id="KW-1185">Reference proteome</keyword>
<sequence length="71" mass="7683">MIRRTTIDTNDAPPRPAAVFPGFQQPIRRPLDPRRFGDAMFIGLMATGLAMNIGIGLAVGFRVAAWLMGGL</sequence>
<keyword evidence="1" id="KW-0812">Transmembrane</keyword>
<keyword evidence="1" id="KW-0472">Membrane</keyword>
<name>A0ABV4U6T8_9BACT</name>
<accession>A0ABV4U6T8</accession>
<dbReference type="Proteomes" id="UP001575105">
    <property type="component" value="Unassembled WGS sequence"/>
</dbReference>
<keyword evidence="1" id="KW-1133">Transmembrane helix</keyword>
<evidence type="ECO:0000256" key="1">
    <source>
        <dbReference type="SAM" id="Phobius"/>
    </source>
</evidence>
<dbReference type="EMBL" id="JBGUBD010000005">
    <property type="protein sequence ID" value="MFA9478544.1"/>
    <property type="molecule type" value="Genomic_DNA"/>
</dbReference>
<evidence type="ECO:0000313" key="3">
    <source>
        <dbReference type="Proteomes" id="UP001575105"/>
    </source>
</evidence>
<evidence type="ECO:0000313" key="2">
    <source>
        <dbReference type="EMBL" id="MFA9478544.1"/>
    </source>
</evidence>
<dbReference type="RefSeq" id="WP_425345470.1">
    <property type="nucleotide sequence ID" value="NZ_JBGUBD010000005.1"/>
</dbReference>
<proteinExistence type="predicted"/>
<gene>
    <name evidence="2" type="ORF">ACERK3_09570</name>
</gene>
<comment type="caution">
    <text evidence="2">The sequence shown here is derived from an EMBL/GenBank/DDBJ whole genome shotgun (WGS) entry which is preliminary data.</text>
</comment>
<organism evidence="2 3">
    <name type="scientific">Natronomicrosphaera hydrolytica</name>
    <dbReference type="NCBI Taxonomy" id="3242702"/>
    <lineage>
        <taxon>Bacteria</taxon>
        <taxon>Pseudomonadati</taxon>
        <taxon>Planctomycetota</taxon>
        <taxon>Phycisphaerae</taxon>
        <taxon>Phycisphaerales</taxon>
        <taxon>Phycisphaeraceae</taxon>
        <taxon>Natronomicrosphaera</taxon>
    </lineage>
</organism>
<feature type="transmembrane region" description="Helical" evidence="1">
    <location>
        <begin position="39"/>
        <end position="68"/>
    </location>
</feature>